<organism evidence="1 2">
    <name type="scientific">Lasius niger</name>
    <name type="common">Black garden ant</name>
    <dbReference type="NCBI Taxonomy" id="67767"/>
    <lineage>
        <taxon>Eukaryota</taxon>
        <taxon>Metazoa</taxon>
        <taxon>Ecdysozoa</taxon>
        <taxon>Arthropoda</taxon>
        <taxon>Hexapoda</taxon>
        <taxon>Insecta</taxon>
        <taxon>Pterygota</taxon>
        <taxon>Neoptera</taxon>
        <taxon>Endopterygota</taxon>
        <taxon>Hymenoptera</taxon>
        <taxon>Apocrita</taxon>
        <taxon>Aculeata</taxon>
        <taxon>Formicoidea</taxon>
        <taxon>Formicidae</taxon>
        <taxon>Formicinae</taxon>
        <taxon>Lasius</taxon>
        <taxon>Lasius</taxon>
    </lineage>
</organism>
<gene>
    <name evidence="1" type="ORF">RF55_11045</name>
</gene>
<dbReference type="PaxDb" id="67767-A0A0J7KGK0"/>
<comment type="caution">
    <text evidence="1">The sequence shown here is derived from an EMBL/GenBank/DDBJ whole genome shotgun (WGS) entry which is preliminary data.</text>
</comment>
<evidence type="ECO:0000313" key="2">
    <source>
        <dbReference type="Proteomes" id="UP000036403"/>
    </source>
</evidence>
<dbReference type="Proteomes" id="UP000036403">
    <property type="component" value="Unassembled WGS sequence"/>
</dbReference>
<evidence type="ECO:0000313" key="1">
    <source>
        <dbReference type="EMBL" id="KMQ89336.1"/>
    </source>
</evidence>
<keyword evidence="2" id="KW-1185">Reference proteome</keyword>
<dbReference type="PANTHER" id="PTHR46114:SF1">
    <property type="entry name" value="ZAD DOMAIN-CONTAINING PROTEIN"/>
    <property type="match status" value="1"/>
</dbReference>
<reference evidence="1 2" key="1">
    <citation type="submission" date="2015-04" db="EMBL/GenBank/DDBJ databases">
        <title>Lasius niger genome sequencing.</title>
        <authorList>
            <person name="Konorov E.A."/>
            <person name="Nikitin M.A."/>
            <person name="Kirill M.V."/>
            <person name="Chang P."/>
        </authorList>
    </citation>
    <scope>NUCLEOTIDE SEQUENCE [LARGE SCALE GENOMIC DNA]</scope>
    <source>
        <tissue evidence="1">Whole</tissue>
    </source>
</reference>
<proteinExistence type="predicted"/>
<dbReference type="EMBL" id="LBMM01007880">
    <property type="protein sequence ID" value="KMQ89336.1"/>
    <property type="molecule type" value="Genomic_DNA"/>
</dbReference>
<accession>A0A0J7KGK0</accession>
<protein>
    <submittedName>
        <fullName evidence="1">Uncharacterized protein</fullName>
    </submittedName>
</protein>
<sequence>MIEKEKEAWAAFKKVIQGFLRNKKDPNYKEIVSNMLDKFKKLGCNMSLKLHILYDHLDYFPQCSLGSVSEEQGERFHQDIKEIERRYQGLWNINMLADYCWGLKRDIPHVIHKRKSKERSFESMSDELDTL</sequence>
<dbReference type="OrthoDB" id="7650824at2759"/>
<dbReference type="AlphaFoldDB" id="A0A0J7KGK0"/>
<dbReference type="PANTHER" id="PTHR46114">
    <property type="entry name" value="APPLE DOMAIN-CONTAINING PROTEIN"/>
    <property type="match status" value="1"/>
</dbReference>
<name>A0A0J7KGK0_LASNI</name>